<dbReference type="AlphaFoldDB" id="A0A3M7R547"/>
<accession>A0A3M7R547</accession>
<dbReference type="EMBL" id="REGN01004230">
    <property type="protein sequence ID" value="RNA18494.1"/>
    <property type="molecule type" value="Genomic_DNA"/>
</dbReference>
<protein>
    <recommendedName>
        <fullName evidence="3">Peptidase A2 domain-containing protein</fullName>
    </recommendedName>
</protein>
<feature type="non-terminal residue" evidence="1">
    <location>
        <position position="1"/>
    </location>
</feature>
<sequence>PYVTASILKNPEIFKKGMDGKIWITVMESFLKEFEKSEWVRITISYIDNSILKNFNNIDELLSNHENGFNRFKDQFMSYVTVNKVDKEITVNWLTFSDYKQGLNQSIRDFGNNIIKMVHSLFPNTSDSNDCDKLMQERFVEGLNDTRLREEARTKMHKMKNLNKEKAFTINDLINYTECKHEGFEKPNKNPNASTSERLTTSDSDFAKLPVESKQTILTNGPNSNLKNKPIIGQAIFNNTLVRYLCDSGANCSTISQKMFRLMCKHDPETKLESYSGEKIYSCTGEIKIHGFVQLKRCIISADSQELLKGVRMLIINDISGHECILGRDVISRISALKQSFDEIRNTIRFMSNQVSRIFKREMNNRMQKFESNNKQGEQNLQKHVIKKQNDLENESVSNEKKVVLTNSSVDPITNQNPSSTQCTNQLVKQGDKLYITEFYPTQNKVQYHEVLNVYVSENESQSEQINNSIDNLITSYNEGNTVTKVESNVNLQKLKEEKNELPCSSNKGNRDIDWNEIDKTLFTNEDELNALSQINKLVKSINEIESSTEKISEMHNIIANELQQISAKSVADLSPLKNHDFAFKISFIDPNQKPIKCKSQI</sequence>
<proteinExistence type="predicted"/>
<evidence type="ECO:0008006" key="3">
    <source>
        <dbReference type="Google" id="ProtNLM"/>
    </source>
</evidence>
<organism evidence="1 2">
    <name type="scientific">Brachionus plicatilis</name>
    <name type="common">Marine rotifer</name>
    <name type="synonym">Brachionus muelleri</name>
    <dbReference type="NCBI Taxonomy" id="10195"/>
    <lineage>
        <taxon>Eukaryota</taxon>
        <taxon>Metazoa</taxon>
        <taxon>Spiralia</taxon>
        <taxon>Gnathifera</taxon>
        <taxon>Rotifera</taxon>
        <taxon>Eurotatoria</taxon>
        <taxon>Monogononta</taxon>
        <taxon>Pseudotrocha</taxon>
        <taxon>Ploima</taxon>
        <taxon>Brachionidae</taxon>
        <taxon>Brachionus</taxon>
    </lineage>
</organism>
<evidence type="ECO:0000313" key="1">
    <source>
        <dbReference type="EMBL" id="RNA18494.1"/>
    </source>
</evidence>
<comment type="caution">
    <text evidence="1">The sequence shown here is derived from an EMBL/GenBank/DDBJ whole genome shotgun (WGS) entry which is preliminary data.</text>
</comment>
<dbReference type="InterPro" id="IPR021109">
    <property type="entry name" value="Peptidase_aspartic_dom_sf"/>
</dbReference>
<dbReference type="Proteomes" id="UP000276133">
    <property type="component" value="Unassembled WGS sequence"/>
</dbReference>
<dbReference type="Gene3D" id="2.40.70.10">
    <property type="entry name" value="Acid Proteases"/>
    <property type="match status" value="1"/>
</dbReference>
<keyword evidence="2" id="KW-1185">Reference proteome</keyword>
<evidence type="ECO:0000313" key="2">
    <source>
        <dbReference type="Proteomes" id="UP000276133"/>
    </source>
</evidence>
<gene>
    <name evidence="1" type="ORF">BpHYR1_043747</name>
</gene>
<reference evidence="1 2" key="1">
    <citation type="journal article" date="2018" name="Sci. Rep.">
        <title>Genomic signatures of local adaptation to the degree of environmental predictability in rotifers.</title>
        <authorList>
            <person name="Franch-Gras L."/>
            <person name="Hahn C."/>
            <person name="Garcia-Roger E.M."/>
            <person name="Carmona M.J."/>
            <person name="Serra M."/>
            <person name="Gomez A."/>
        </authorList>
    </citation>
    <scope>NUCLEOTIDE SEQUENCE [LARGE SCALE GENOMIC DNA]</scope>
    <source>
        <strain evidence="1">HYR1</strain>
    </source>
</reference>
<name>A0A3M7R547_BRAPC</name>